<accession>A0ABS1ZMI9</accession>
<dbReference type="RefSeq" id="WP_203303807.1">
    <property type="nucleotide sequence ID" value="NZ_JAAEBW010000017.1"/>
</dbReference>
<comment type="caution">
    <text evidence="1">The sequence shown here is derived from an EMBL/GenBank/DDBJ whole genome shotgun (WGS) entry which is preliminary data.</text>
</comment>
<dbReference type="EMBL" id="JAAEBW010000017">
    <property type="protein sequence ID" value="MBM1197643.1"/>
    <property type="molecule type" value="Genomic_DNA"/>
</dbReference>
<reference evidence="1 2" key="1">
    <citation type="submission" date="2020-01" db="EMBL/GenBank/DDBJ databases">
        <title>Comparative genomics of meat spoilage bacteria.</title>
        <authorList>
            <person name="Hilgarth M."/>
            <person name="Vogel R.F."/>
        </authorList>
    </citation>
    <scope>NUCLEOTIDE SEQUENCE [LARGE SCALE GENOMIC DNA]</scope>
    <source>
        <strain evidence="1 2">TMW2.2077</strain>
    </source>
</reference>
<organism evidence="1 2">
    <name type="scientific">Pseudomonas weihenstephanensis</name>
    <dbReference type="NCBI Taxonomy" id="1608994"/>
    <lineage>
        <taxon>Bacteria</taxon>
        <taxon>Pseudomonadati</taxon>
        <taxon>Pseudomonadota</taxon>
        <taxon>Gammaproteobacteria</taxon>
        <taxon>Pseudomonadales</taxon>
        <taxon>Pseudomonadaceae</taxon>
        <taxon>Pseudomonas</taxon>
    </lineage>
</organism>
<protein>
    <submittedName>
        <fullName evidence="1">Abortive phage infection protein</fullName>
    </submittedName>
</protein>
<dbReference type="Proteomes" id="UP000809529">
    <property type="component" value="Unassembled WGS sequence"/>
</dbReference>
<sequence>MEQLAKAVKPFLEYDLLVEKLTSRGMILRDSLRAQRKLTQIGYYRLSGYWHPALKYKFIQPKEIIKYDEFQTGTTFDSIFDFYLFDKKIRLELLCAIERIEIYLRTIVAHELGRIHPQAHFDKKNFSRFSTSIEKGDRFSEFELWHRKHQQLLEDSREDSIRSHIDNEKPIPIWVACEAWNFGTLSKLYSMLSGANQQMICDRLGIDKRQVLDNWLINLNGIRNRCAHHSRVCNRSNIRTIMTPKNGYFNLIALGSSESNKLYGLVVVIWFLLSKIGPSSDWINRMADLLDDKPEVIGLTFKSMGLPETGFPRKLFPKTIRTEPDIPVFADLIESANNQNLQILDMLREKKHDSEVDHELLKRTVESLLELAMKLEEL</sequence>
<gene>
    <name evidence="1" type="ORF">GYN02_20995</name>
</gene>
<proteinExistence type="predicted"/>
<dbReference type="InterPro" id="IPR011664">
    <property type="entry name" value="Abi_system_AbiD/AbiF-like"/>
</dbReference>
<dbReference type="Pfam" id="PF07751">
    <property type="entry name" value="Abi_2"/>
    <property type="match status" value="1"/>
</dbReference>
<name>A0ABS1ZMI9_9PSED</name>
<evidence type="ECO:0000313" key="1">
    <source>
        <dbReference type="EMBL" id="MBM1197643.1"/>
    </source>
</evidence>
<keyword evidence="2" id="KW-1185">Reference proteome</keyword>
<evidence type="ECO:0000313" key="2">
    <source>
        <dbReference type="Proteomes" id="UP000809529"/>
    </source>
</evidence>